<organism evidence="1 2">
    <name type="scientific">Pistacia integerrima</name>
    <dbReference type="NCBI Taxonomy" id="434235"/>
    <lineage>
        <taxon>Eukaryota</taxon>
        <taxon>Viridiplantae</taxon>
        <taxon>Streptophyta</taxon>
        <taxon>Embryophyta</taxon>
        <taxon>Tracheophyta</taxon>
        <taxon>Spermatophyta</taxon>
        <taxon>Magnoliopsida</taxon>
        <taxon>eudicotyledons</taxon>
        <taxon>Gunneridae</taxon>
        <taxon>Pentapetalae</taxon>
        <taxon>rosids</taxon>
        <taxon>malvids</taxon>
        <taxon>Sapindales</taxon>
        <taxon>Anacardiaceae</taxon>
        <taxon>Pistacia</taxon>
    </lineage>
</organism>
<dbReference type="Proteomes" id="UP001163603">
    <property type="component" value="Chromosome 7"/>
</dbReference>
<name>A0ACC0YDM6_9ROSI</name>
<sequence length="85" mass="10152">MFVQCKHFGYSFLILLHSFILTFSHHHYPFYSRKACLLNSYLLIFKVNPKNVKMKSTQLQGSDMSPWMKDFNKMSSLCHEWNESL</sequence>
<evidence type="ECO:0000313" key="2">
    <source>
        <dbReference type="Proteomes" id="UP001163603"/>
    </source>
</evidence>
<gene>
    <name evidence="1" type="ORF">Pint_26347</name>
</gene>
<reference evidence="2" key="1">
    <citation type="journal article" date="2023" name="G3 (Bethesda)">
        <title>Genome assembly and association tests identify interacting loci associated with vigor, precocity, and sex in interspecific pistachio rootstocks.</title>
        <authorList>
            <person name="Palmer W."/>
            <person name="Jacygrad E."/>
            <person name="Sagayaradj S."/>
            <person name="Cavanaugh K."/>
            <person name="Han R."/>
            <person name="Bertier L."/>
            <person name="Beede B."/>
            <person name="Kafkas S."/>
            <person name="Golino D."/>
            <person name="Preece J."/>
            <person name="Michelmore R."/>
        </authorList>
    </citation>
    <scope>NUCLEOTIDE SEQUENCE [LARGE SCALE GENOMIC DNA]</scope>
</reference>
<dbReference type="EMBL" id="CM047742">
    <property type="protein sequence ID" value="KAJ0034074.1"/>
    <property type="molecule type" value="Genomic_DNA"/>
</dbReference>
<comment type="caution">
    <text evidence="1">The sequence shown here is derived from an EMBL/GenBank/DDBJ whole genome shotgun (WGS) entry which is preliminary data.</text>
</comment>
<accession>A0ACC0YDM6</accession>
<proteinExistence type="predicted"/>
<keyword evidence="2" id="KW-1185">Reference proteome</keyword>
<protein>
    <submittedName>
        <fullName evidence="1">Uncharacterized protein</fullName>
    </submittedName>
</protein>
<evidence type="ECO:0000313" key="1">
    <source>
        <dbReference type="EMBL" id="KAJ0034074.1"/>
    </source>
</evidence>